<comment type="caution">
    <text evidence="6">The sequence shown here is derived from an EMBL/GenBank/DDBJ whole genome shotgun (WGS) entry which is preliminary data.</text>
</comment>
<evidence type="ECO:0000256" key="3">
    <source>
        <dbReference type="ARBA" id="ARBA00023157"/>
    </source>
</evidence>
<dbReference type="PANTHER" id="PTHR11219:SF69">
    <property type="entry name" value="TENEURIN-A"/>
    <property type="match status" value="1"/>
</dbReference>
<feature type="disulfide bond" evidence="4">
    <location>
        <begin position="1335"/>
        <end position="1344"/>
    </location>
</feature>
<dbReference type="Gene3D" id="2.10.25.10">
    <property type="entry name" value="Laminin"/>
    <property type="match status" value="1"/>
</dbReference>
<dbReference type="GO" id="GO:0008045">
    <property type="term" value="P:motor neuron axon guidance"/>
    <property type="evidence" value="ECO:0007669"/>
    <property type="project" value="TreeGrafter"/>
</dbReference>
<protein>
    <recommendedName>
        <fullName evidence="5">EGF-like domain-containing protein</fullName>
    </recommendedName>
</protein>
<dbReference type="InterPro" id="IPR055353">
    <property type="entry name" value="DUF7619"/>
</dbReference>
<dbReference type="Pfam" id="PF24595">
    <property type="entry name" value="DUF7619"/>
    <property type="match status" value="2"/>
</dbReference>
<accession>A0A3M6TL01</accession>
<feature type="domain" description="EGF-like" evidence="5">
    <location>
        <begin position="1681"/>
        <end position="1715"/>
    </location>
</feature>
<evidence type="ECO:0000259" key="5">
    <source>
        <dbReference type="PROSITE" id="PS50026"/>
    </source>
</evidence>
<feature type="domain" description="EGF-like" evidence="5">
    <location>
        <begin position="1311"/>
        <end position="1345"/>
    </location>
</feature>
<keyword evidence="1 4" id="KW-0245">EGF-like domain</keyword>
<dbReference type="NCBIfam" id="TIGR01643">
    <property type="entry name" value="YD_repeat_2x"/>
    <property type="match status" value="1"/>
</dbReference>
<reference evidence="6 7" key="1">
    <citation type="journal article" date="2018" name="Sci. Rep.">
        <title>Comparative analysis of the Pocillopora damicornis genome highlights role of immune system in coral evolution.</title>
        <authorList>
            <person name="Cunning R."/>
            <person name="Bay R.A."/>
            <person name="Gillette P."/>
            <person name="Baker A.C."/>
            <person name="Traylor-Knowles N."/>
        </authorList>
    </citation>
    <scope>NUCLEOTIDE SEQUENCE [LARGE SCALE GENOMIC DNA]</scope>
    <source>
        <strain evidence="6">RSMAS</strain>
        <tissue evidence="6">Whole animal</tissue>
    </source>
</reference>
<dbReference type="Gene3D" id="2.180.10.10">
    <property type="entry name" value="RHS repeat-associated core"/>
    <property type="match status" value="2"/>
</dbReference>
<dbReference type="PANTHER" id="PTHR11219">
    <property type="entry name" value="TENEURIN AND N-ACETYLGLUCOSAMINE-1-PHOSPHODIESTER ALPHA-N-ACETYLGLUCOSAMINIDASE"/>
    <property type="match status" value="1"/>
</dbReference>
<dbReference type="InterPro" id="IPR006530">
    <property type="entry name" value="YD"/>
</dbReference>
<dbReference type="Pfam" id="PF25023">
    <property type="entry name" value="TEN_YD-shell"/>
    <property type="match status" value="1"/>
</dbReference>
<dbReference type="EMBL" id="RCHS01003423">
    <property type="protein sequence ID" value="RMX42052.1"/>
    <property type="molecule type" value="Genomic_DNA"/>
</dbReference>
<name>A0A3M6TL01_POCDA</name>
<dbReference type="InterPro" id="IPR056823">
    <property type="entry name" value="TEN-like_YD-shell"/>
</dbReference>
<keyword evidence="3 4" id="KW-1015">Disulfide bond</keyword>
<evidence type="ECO:0000256" key="4">
    <source>
        <dbReference type="PROSITE-ProRule" id="PRU00076"/>
    </source>
</evidence>
<feature type="disulfide bond" evidence="4">
    <location>
        <begin position="1705"/>
        <end position="1714"/>
    </location>
</feature>
<dbReference type="Proteomes" id="UP000275408">
    <property type="component" value="Unassembled WGS sequence"/>
</dbReference>
<dbReference type="OrthoDB" id="5986940at2759"/>
<keyword evidence="7" id="KW-1185">Reference proteome</keyword>
<sequence>MGNATLRLEGALFGQNLEAFLVNPSAEDNFVEAVKVYRMSSIEVYATFITGNLTIGTTFHVKLVNIESKEEATLPGSLVITSGEAGRLETYVDFPEALVVDSPGVITVTYENVGDTDIVSPVLAVRVIGGQAQLRPVQKALSSGQFSSTVVFLAQPFQGPGGILPPKAHGEMVFDFESRAGGVTQSTFSLQMLDENDKPHPYLNSSEDLKPDFLSSELWAPVWENFLISVGKTAASFQHRMSAVSTLLSNSGRRVNLVNDLIQFQLDIANGKLTGDPLLTEDDITGQTAVDLALPLLLQRIYSPLISKRRQKGAFGAGWIAPWWETAITQITPETIKIVQLREELVFKVVTAELYRSFDGKEITITNTDVRFTDSSTSTVFIFDSVMNHLKEIQRGNETITVEYSQNRSSTFTHSSGGKISVKYNDKGFVREAQYEDGSNKKQRCFYTYSWDTGSLLSVTVGIVYPTSSTVKYSWNQYGLLSNITGFSKKNKLIYGTHFSYDWNGKVIVTRLPQGDSAELLFNEKAKMMDIQGAGVGDVRFESVRNDDEVVKTMKQGDQIVLTRKYNVKTNIMTVIDANGHDTEFLLRQNGDVLNTTDPGGLVYQNIYDKKDNLIKFIYPDGKTELSDYDDRGRLVKFAGRAGKEVKFEYDENNQLTMISCVFFISHLTMSRACSWDTGSLLSVTVGEQITHYTYNVHGDLTSIVYPTSSTVKYSWNQYGLLSNITGFNKKNKLIYGTHFSYDWNGKVIMTRLPQGDSAELLFNEKAKMMDIRGAGVGDVRFESVRNDDEVVKTMKQGDQVNKDVDDLSSSYFLHDSDGNIVQAINGIGTVKIAYDGENRPISVTYPNRKSIIYEYNEFQRRVGLKVSDLNLVYEYDQLNRLSEVVRVDSGTADVLLKLEYNSQGMLSKRVLGNGASSEYVMDPVNSKLSRVINYFPNGSISSYFEYNYDKQGRIIQENTTSGIWHYKYDAASQLIEAKYPHGKTVRYTYDKRKNRVQVSEEPGNKTLYFVNEVNQYTSAGNYEIKYDEDGNMVEKTNRDLRNDSVKFKFSTENILLQAETPNRRCNYVYDGFGNLYKKTCGQNEVQYIIDPFGNPGADIVGQNDMIGPPGYGDARFISLKTPLNYKIRFENDANATAPAQNVIILHTLDQDLDIRTFRITGFGFGNFTKRLSKSVASIQETINFVSEKNLYVRVVAGINVLTREAHWEFQSLDPLTGETPDDPLTGFLPPNNGTTGQGYVSFTVRLKKNAQSLARIDAKASIYFDKNEPIDTPPIFNTIDSSMPSSNISVINEAMEFRLVAICVFTQEKTSTSCERLNNCSGRGNCTVLNFCVCESGSYGLNCSRDFPLRFEPPIINAMYSDTIEDVPAQLYLSAFVPDFGISSYTKNFTLKLIIHEISDGMAFSKGNRSGDRIVLEPADFGDIWMIPQKDFSGLARFNITAIVSTPIETKAVSRHIKINITAVADVPFLNVSVPCHHWNSSEKLIPVFLEAHLNDQDGSENLAIVFSGLPTGYRLVHVNGTSLVNRSNTRAPPNASRLFISINETLKPFVLRVIATAEERFNGDQANQTADVNVTFCVTCEAVNNCSKHGSCIEVNTCDCDSGFKGSLDCSTVSCEEVNSCSGRGNCTGPNVCTCEDGYKSVGCSQATCELRDHCSYRGNCIGPNVCSCYVGSQGLNCSGVNCKLVNNCSNHGTCTGPNQCTCEETRQSPDCSVGL</sequence>
<dbReference type="InterPro" id="IPR051216">
    <property type="entry name" value="Teneurin"/>
</dbReference>
<dbReference type="PROSITE" id="PS50026">
    <property type="entry name" value="EGF_3"/>
    <property type="match status" value="2"/>
</dbReference>
<evidence type="ECO:0000313" key="6">
    <source>
        <dbReference type="EMBL" id="RMX42052.1"/>
    </source>
</evidence>
<dbReference type="CDD" id="cd00053">
    <property type="entry name" value="EGF"/>
    <property type="match status" value="1"/>
</dbReference>
<keyword evidence="2" id="KW-0677">Repeat</keyword>
<dbReference type="PROSITE" id="PS00022">
    <property type="entry name" value="EGF_1"/>
    <property type="match status" value="1"/>
</dbReference>
<evidence type="ECO:0000256" key="1">
    <source>
        <dbReference type="ARBA" id="ARBA00022536"/>
    </source>
</evidence>
<gene>
    <name evidence="6" type="ORF">pdam_00001325</name>
</gene>
<comment type="caution">
    <text evidence="4">Lacks conserved residue(s) required for the propagation of feature annotation.</text>
</comment>
<proteinExistence type="predicted"/>
<evidence type="ECO:0000313" key="7">
    <source>
        <dbReference type="Proteomes" id="UP000275408"/>
    </source>
</evidence>
<dbReference type="InterPro" id="IPR000742">
    <property type="entry name" value="EGF"/>
</dbReference>
<dbReference type="SMART" id="SM00181">
    <property type="entry name" value="EGF"/>
    <property type="match status" value="5"/>
</dbReference>
<evidence type="ECO:0000256" key="2">
    <source>
        <dbReference type="ARBA" id="ARBA00022737"/>
    </source>
</evidence>
<organism evidence="6 7">
    <name type="scientific">Pocillopora damicornis</name>
    <name type="common">Cauliflower coral</name>
    <name type="synonym">Millepora damicornis</name>
    <dbReference type="NCBI Taxonomy" id="46731"/>
    <lineage>
        <taxon>Eukaryota</taxon>
        <taxon>Metazoa</taxon>
        <taxon>Cnidaria</taxon>
        <taxon>Anthozoa</taxon>
        <taxon>Hexacorallia</taxon>
        <taxon>Scleractinia</taxon>
        <taxon>Astrocoeniina</taxon>
        <taxon>Pocilloporidae</taxon>
        <taxon>Pocillopora</taxon>
    </lineage>
</organism>